<dbReference type="PANTHER" id="PTHR34853">
    <property type="match status" value="1"/>
</dbReference>
<keyword evidence="1" id="KW-0732">Signal</keyword>
<evidence type="ECO:0000256" key="1">
    <source>
        <dbReference type="SAM" id="SignalP"/>
    </source>
</evidence>
<comment type="caution">
    <text evidence="2">The sequence shown here is derived from an EMBL/GenBank/DDBJ whole genome shotgun (WGS) entry which is preliminary data.</text>
</comment>
<reference evidence="2" key="2">
    <citation type="submission" date="2020-09" db="EMBL/GenBank/DDBJ databases">
        <authorList>
            <person name="Sun Q."/>
            <person name="Ohkuma M."/>
        </authorList>
    </citation>
    <scope>NUCLEOTIDE SEQUENCE</scope>
    <source>
        <strain evidence="2">JCM 3276</strain>
    </source>
</reference>
<dbReference type="EMBL" id="BMRB01000006">
    <property type="protein sequence ID" value="GGS53055.1"/>
    <property type="molecule type" value="Genomic_DNA"/>
</dbReference>
<dbReference type="PIRSF" id="PIRSF029171">
    <property type="entry name" value="Esterase_LipA"/>
    <property type="match status" value="1"/>
</dbReference>
<proteinExistence type="predicted"/>
<dbReference type="RefSeq" id="WP_189213534.1">
    <property type="nucleotide sequence ID" value="NZ_BMRB01000006.1"/>
</dbReference>
<dbReference type="Pfam" id="PF03583">
    <property type="entry name" value="LIP"/>
    <property type="match status" value="1"/>
</dbReference>
<protein>
    <submittedName>
        <fullName evidence="2">Lipase</fullName>
    </submittedName>
</protein>
<feature type="chain" id="PRO_5036896525" evidence="1">
    <location>
        <begin position="20"/>
        <end position="398"/>
    </location>
</feature>
<dbReference type="Gene3D" id="1.10.260.130">
    <property type="match status" value="1"/>
</dbReference>
<dbReference type="InterPro" id="IPR029058">
    <property type="entry name" value="AB_hydrolase_fold"/>
</dbReference>
<evidence type="ECO:0000313" key="2">
    <source>
        <dbReference type="EMBL" id="GGS53055.1"/>
    </source>
</evidence>
<dbReference type="GO" id="GO:0016042">
    <property type="term" value="P:lipid catabolic process"/>
    <property type="evidence" value="ECO:0007669"/>
    <property type="project" value="InterPro"/>
</dbReference>
<accession>A0A918GRG6</accession>
<keyword evidence="3" id="KW-1185">Reference proteome</keyword>
<dbReference type="Gene3D" id="3.40.50.1820">
    <property type="entry name" value="alpha/beta hydrolase"/>
    <property type="match status" value="1"/>
</dbReference>
<dbReference type="GO" id="GO:0004806">
    <property type="term" value="F:triacylglycerol lipase activity"/>
    <property type="evidence" value="ECO:0007669"/>
    <property type="project" value="InterPro"/>
</dbReference>
<name>A0A918GRG6_9PSEU</name>
<dbReference type="AlphaFoldDB" id="A0A918GRG6"/>
<dbReference type="Proteomes" id="UP000660680">
    <property type="component" value="Unassembled WGS sequence"/>
</dbReference>
<organism evidence="2 3">
    <name type="scientific">Actinokineospora fastidiosa</name>
    <dbReference type="NCBI Taxonomy" id="1816"/>
    <lineage>
        <taxon>Bacteria</taxon>
        <taxon>Bacillati</taxon>
        <taxon>Actinomycetota</taxon>
        <taxon>Actinomycetes</taxon>
        <taxon>Pseudonocardiales</taxon>
        <taxon>Pseudonocardiaceae</taxon>
        <taxon>Actinokineospora</taxon>
    </lineage>
</organism>
<gene>
    <name evidence="2" type="ORF">GCM10010171_55380</name>
</gene>
<feature type="signal peptide" evidence="1">
    <location>
        <begin position="1"/>
        <end position="19"/>
    </location>
</feature>
<evidence type="ECO:0000313" key="3">
    <source>
        <dbReference type="Proteomes" id="UP000660680"/>
    </source>
</evidence>
<reference evidence="2" key="1">
    <citation type="journal article" date="2014" name="Int. J. Syst. Evol. Microbiol.">
        <title>Complete genome sequence of Corynebacterium casei LMG S-19264T (=DSM 44701T), isolated from a smear-ripened cheese.</title>
        <authorList>
            <consortium name="US DOE Joint Genome Institute (JGI-PGF)"/>
            <person name="Walter F."/>
            <person name="Albersmeier A."/>
            <person name="Kalinowski J."/>
            <person name="Ruckert C."/>
        </authorList>
    </citation>
    <scope>NUCLEOTIDE SEQUENCE</scope>
    <source>
        <strain evidence="2">JCM 3276</strain>
    </source>
</reference>
<dbReference type="PANTHER" id="PTHR34853:SF1">
    <property type="entry name" value="LIPASE 5"/>
    <property type="match status" value="1"/>
</dbReference>
<sequence>MLALATAVAAGVVAAPVAAAGSFYDPPATLPARDGDVIRAEPADFYLDPLKLLKVDAEVNRVMYRTTDRDGSPIAITGTVITPRGEWKGAGERPVIGYAVGTQGLGDHCAPSRQLAMGSEYEGPFLQGLLLRGYGVAITDYEGLGTPGVHTYVNRVVSGRAVLDSIRAAQRLPDADLPDNGPVAIAGYSQGGGAAAAAAELAADYAPELKLKGVAASAIPADLQKVGVNLDGGLYAAFLGYAAVGLSAGYGIDMDPFLNDRGRALFAELEDHCTIQAVGRYAFTRSASLTADGEPLTDLLEDNPQFKAMVDEQLMGRVKPSVPVFVSHSRLDDVIPYGVGKKVVLDWCGKGARVKFDPNLAPTHVGGAVAAYPATFAWLEGRFAGLPAPNNCWAAPIL</sequence>
<dbReference type="SUPFAM" id="SSF53474">
    <property type="entry name" value="alpha/beta-Hydrolases"/>
    <property type="match status" value="1"/>
</dbReference>
<dbReference type="InterPro" id="IPR005152">
    <property type="entry name" value="Lipase_secreted"/>
</dbReference>